<dbReference type="CDD" id="cd01852">
    <property type="entry name" value="AIG1"/>
    <property type="match status" value="1"/>
</dbReference>
<dbReference type="Proteomes" id="UP000515150">
    <property type="component" value="Chromosome 1"/>
</dbReference>
<feature type="domain" description="AIG1-type G" evidence="5">
    <location>
        <begin position="22"/>
        <end position="221"/>
    </location>
</feature>
<dbReference type="Pfam" id="PF04548">
    <property type="entry name" value="AIG1"/>
    <property type="match status" value="1"/>
</dbReference>
<dbReference type="Gene3D" id="3.40.50.300">
    <property type="entry name" value="P-loop containing nucleotide triphosphate hydrolases"/>
    <property type="match status" value="1"/>
</dbReference>
<dbReference type="SUPFAM" id="SSF52540">
    <property type="entry name" value="P-loop containing nucleoside triphosphate hydrolases"/>
    <property type="match status" value="1"/>
</dbReference>
<dbReference type="InParanoid" id="A0A6P7MGG5"/>
<dbReference type="InterPro" id="IPR027417">
    <property type="entry name" value="P-loop_NTPase"/>
</dbReference>
<reference evidence="7" key="1">
    <citation type="submission" date="2025-08" db="UniProtKB">
        <authorList>
            <consortium name="RefSeq"/>
        </authorList>
    </citation>
    <scope>IDENTIFICATION</scope>
</reference>
<protein>
    <submittedName>
        <fullName evidence="7">GTPase IMAP family member 9-like</fullName>
    </submittedName>
</protein>
<dbReference type="InterPro" id="IPR006703">
    <property type="entry name" value="G_AIG1"/>
</dbReference>
<evidence type="ECO:0000256" key="3">
    <source>
        <dbReference type="ARBA" id="ARBA00023134"/>
    </source>
</evidence>
<dbReference type="PANTHER" id="PTHR10903">
    <property type="entry name" value="GTPASE, IMAP FAMILY MEMBER-RELATED"/>
    <property type="match status" value="1"/>
</dbReference>
<proteinExistence type="inferred from homology"/>
<dbReference type="RefSeq" id="XP_029005438.2">
    <property type="nucleotide sequence ID" value="XM_029149605.3"/>
</dbReference>
<dbReference type="InterPro" id="IPR045058">
    <property type="entry name" value="GIMA/IAN/Toc"/>
</dbReference>
<accession>A0A6P7MGG5</accession>
<organism evidence="6 7">
    <name type="scientific">Betta splendens</name>
    <name type="common">Siamese fighting fish</name>
    <dbReference type="NCBI Taxonomy" id="158456"/>
    <lineage>
        <taxon>Eukaryota</taxon>
        <taxon>Metazoa</taxon>
        <taxon>Chordata</taxon>
        <taxon>Craniata</taxon>
        <taxon>Vertebrata</taxon>
        <taxon>Euteleostomi</taxon>
        <taxon>Actinopterygii</taxon>
        <taxon>Neopterygii</taxon>
        <taxon>Teleostei</taxon>
        <taxon>Neoteleostei</taxon>
        <taxon>Acanthomorphata</taxon>
        <taxon>Anabantaria</taxon>
        <taxon>Anabantiformes</taxon>
        <taxon>Anabantoidei</taxon>
        <taxon>Osphronemidae</taxon>
        <taxon>Betta</taxon>
    </lineage>
</organism>
<dbReference type="PANTHER" id="PTHR10903:SF170">
    <property type="entry name" value="GTPASE IMAP FAMILY MEMBER 7"/>
    <property type="match status" value="1"/>
</dbReference>
<dbReference type="KEGG" id="bspl:114854987"/>
<evidence type="ECO:0000313" key="6">
    <source>
        <dbReference type="Proteomes" id="UP000515150"/>
    </source>
</evidence>
<dbReference type="PROSITE" id="PS51720">
    <property type="entry name" value="G_AIG1"/>
    <property type="match status" value="1"/>
</dbReference>
<dbReference type="FunFam" id="3.40.50.300:FF:000366">
    <property type="entry name" value="GTPase, IMAP family member 2"/>
    <property type="match status" value="1"/>
</dbReference>
<sequence>MWTKAKKTMGLHVNADSTYPVNSELRVVLLGKTGSGKSATGNTILGFNAFEAEASPSSVTKTCKKETGHFNERTVSVIDTPGIFDTSTDESTLKKEIENCIMLSLPGPHVFLLVIRLDVRFTDEERKAVQWLKDNFGEEAAKYTMVLFTRADILKGSSVETYVEKSPELIKLIRDCKTGYVEFDNTCKENRSQVYDLFENIDRIVSVNGNHYTSTIYEEAQKKLEKEIWLGKMEDRIITVSNYVMIAAAGATIVAAPVRAVRATVMLVGAGAAFIGGWMKSKPKKD</sequence>
<evidence type="ECO:0000313" key="7">
    <source>
        <dbReference type="RefSeq" id="XP_029005438.2"/>
    </source>
</evidence>
<dbReference type="GeneID" id="114854987"/>
<feature type="transmembrane region" description="Helical" evidence="4">
    <location>
        <begin position="237"/>
        <end position="255"/>
    </location>
</feature>
<dbReference type="AlphaFoldDB" id="A0A6P7MGG5"/>
<feature type="transmembrane region" description="Helical" evidence="4">
    <location>
        <begin position="261"/>
        <end position="279"/>
    </location>
</feature>
<keyword evidence="4" id="KW-0472">Membrane</keyword>
<gene>
    <name evidence="7" type="primary">LOC114854987</name>
</gene>
<comment type="similarity">
    <text evidence="1">Belongs to the TRAFAC class TrmE-Era-EngA-EngB-Septin-like GTPase superfamily. AIG1/Toc34/Toc159-like paraseptin GTPase family. IAN subfamily.</text>
</comment>
<dbReference type="GO" id="GO:0005525">
    <property type="term" value="F:GTP binding"/>
    <property type="evidence" value="ECO:0007669"/>
    <property type="project" value="UniProtKB-KW"/>
</dbReference>
<evidence type="ECO:0000259" key="5">
    <source>
        <dbReference type="PROSITE" id="PS51720"/>
    </source>
</evidence>
<name>A0A6P7MGG5_BETSP</name>
<dbReference type="OrthoDB" id="8954335at2759"/>
<evidence type="ECO:0000256" key="1">
    <source>
        <dbReference type="ARBA" id="ARBA00008535"/>
    </source>
</evidence>
<keyword evidence="4" id="KW-1133">Transmembrane helix</keyword>
<keyword evidence="2" id="KW-0547">Nucleotide-binding</keyword>
<keyword evidence="3" id="KW-0342">GTP-binding</keyword>
<keyword evidence="6" id="KW-1185">Reference proteome</keyword>
<keyword evidence="4" id="KW-0812">Transmembrane</keyword>
<evidence type="ECO:0000256" key="2">
    <source>
        <dbReference type="ARBA" id="ARBA00022741"/>
    </source>
</evidence>
<evidence type="ECO:0000256" key="4">
    <source>
        <dbReference type="SAM" id="Phobius"/>
    </source>
</evidence>